<feature type="domain" description="AAA" evidence="18">
    <location>
        <begin position="554"/>
        <end position="697"/>
    </location>
</feature>
<dbReference type="CDD" id="cd05387">
    <property type="entry name" value="BY-kinase"/>
    <property type="match status" value="1"/>
</dbReference>
<dbReference type="InterPro" id="IPR005702">
    <property type="entry name" value="Wzc-like_C"/>
</dbReference>
<evidence type="ECO:0000256" key="8">
    <source>
        <dbReference type="ARBA" id="ARBA00022692"/>
    </source>
</evidence>
<keyword evidence="10" id="KW-0418">Kinase</keyword>
<keyword evidence="7" id="KW-0808">Transferase</keyword>
<keyword evidence="5" id="KW-1003">Cell membrane</keyword>
<dbReference type="Gene3D" id="3.40.50.300">
    <property type="entry name" value="P-loop containing nucleotide triphosphate hydrolases"/>
    <property type="match status" value="1"/>
</dbReference>
<comment type="similarity">
    <text evidence="3">Belongs to the etk/wzc family.</text>
</comment>
<organism evidence="19 20">
    <name type="scientific">Novosphingobium soli</name>
    <dbReference type="NCBI Taxonomy" id="574956"/>
    <lineage>
        <taxon>Bacteria</taxon>
        <taxon>Pseudomonadati</taxon>
        <taxon>Pseudomonadota</taxon>
        <taxon>Alphaproteobacteria</taxon>
        <taxon>Sphingomonadales</taxon>
        <taxon>Sphingomonadaceae</taxon>
        <taxon>Novosphingobium</taxon>
    </lineage>
</organism>
<keyword evidence="12 16" id="KW-1133">Transmembrane helix</keyword>
<feature type="transmembrane region" description="Helical" evidence="16">
    <location>
        <begin position="72"/>
        <end position="92"/>
    </location>
</feature>
<keyword evidence="13 16" id="KW-0472">Membrane</keyword>
<evidence type="ECO:0000256" key="7">
    <source>
        <dbReference type="ARBA" id="ARBA00022679"/>
    </source>
</evidence>
<evidence type="ECO:0000256" key="13">
    <source>
        <dbReference type="ARBA" id="ARBA00023136"/>
    </source>
</evidence>
<evidence type="ECO:0000256" key="11">
    <source>
        <dbReference type="ARBA" id="ARBA00022840"/>
    </source>
</evidence>
<comment type="caution">
    <text evidence="19">The sequence shown here is derived from an EMBL/GenBank/DDBJ whole genome shotgun (WGS) entry which is preliminary data.</text>
</comment>
<evidence type="ECO:0000256" key="3">
    <source>
        <dbReference type="ARBA" id="ARBA00008883"/>
    </source>
</evidence>
<dbReference type="Pfam" id="PF13614">
    <property type="entry name" value="AAA_31"/>
    <property type="match status" value="1"/>
</dbReference>
<dbReference type="InterPro" id="IPR003856">
    <property type="entry name" value="LPS_length_determ_N"/>
</dbReference>
<feature type="domain" description="Polysaccharide chain length determinant N-terminal" evidence="17">
    <location>
        <begin position="59"/>
        <end position="151"/>
    </location>
</feature>
<dbReference type="EC" id="2.7.10.2" evidence="4"/>
<dbReference type="PANTHER" id="PTHR32309:SF13">
    <property type="entry name" value="FERRIC ENTEROBACTIN TRANSPORT PROTEIN FEPE"/>
    <property type="match status" value="1"/>
</dbReference>
<dbReference type="RefSeq" id="WP_379488002.1">
    <property type="nucleotide sequence ID" value="NZ_JBHLWK010000015.1"/>
</dbReference>
<evidence type="ECO:0000256" key="16">
    <source>
        <dbReference type="SAM" id="Phobius"/>
    </source>
</evidence>
<dbReference type="Proteomes" id="UP001589798">
    <property type="component" value="Unassembled WGS sequence"/>
</dbReference>
<sequence>MILPLPPQCDDTAPDPERIGVLRKQGGKRLNTSVVIPVPSAPLAAPLRPVPAPPAADRLDAGVLLAFLRRRWPLIVAVLLAALAVGLAVTLLQTPRYLATAQVALEPRAEPVAPLTEEDRMAARGTPGETYVDTQVAVMTSAHNVAAVVDRLGLARQARFAQGPGDARQAAIAYVEDGVSAFRSGATYAIGVGFESEDAGEAARIANAFAWQYTQGARLDRDAADARILAQVGLRMEQARRQAAADAALMQRYRLANDLPSTTDHSLAEQEISAYNQEVTAARAQAAEDAARLATARQQLGSGSSGEDLGDSLGSAVIAALRQQQAARAAEVAALASKYGPRHPHLLRARSELDAVNAGIAAEIGRVVSGLSAKAAVSQRRLGSLTGSLDASQQSLRRDNAAMVGLQEIEQRAQASRQLYESYLSRYKDLAARIGMRPPEARVLRPARPSQTPLHPDLLLNMTLSAALGLGLGLLCALAVDGASAGAARGLACGDDVENRLGLRHLGSIPELGSVLPRGVGDPVDAVLDHPRSALAEAFRNVHASIAFVVENPRVIAVTSALSGEGKTTLALCLARMMASTSGPILLIDCDLRRRAVSGWIGGARAAGLLEVLRGEARLEDVVATDARTGLSVLPLAAAKEEDHALLTGPAMDALLATAGQGYHAVILDTAPVLPVADARLLLCKADAAIIATRWRRTPEAALRALLRLLPEGAVTLAGVVLTRVDVRRQAAFGLDASAFYPACRDYYRA</sequence>
<evidence type="ECO:0000256" key="12">
    <source>
        <dbReference type="ARBA" id="ARBA00022989"/>
    </source>
</evidence>
<keyword evidence="6" id="KW-0997">Cell inner membrane</keyword>
<protein>
    <recommendedName>
        <fullName evidence="4">non-specific protein-tyrosine kinase</fullName>
        <ecNumber evidence="4">2.7.10.2</ecNumber>
    </recommendedName>
</protein>
<evidence type="ECO:0000256" key="1">
    <source>
        <dbReference type="ARBA" id="ARBA00004429"/>
    </source>
</evidence>
<gene>
    <name evidence="19" type="ORF">ACFFJC_13450</name>
</gene>
<evidence type="ECO:0000256" key="10">
    <source>
        <dbReference type="ARBA" id="ARBA00022777"/>
    </source>
</evidence>
<evidence type="ECO:0000259" key="17">
    <source>
        <dbReference type="Pfam" id="PF02706"/>
    </source>
</evidence>
<dbReference type="SUPFAM" id="SSF52540">
    <property type="entry name" value="P-loop containing nucleoside triphosphate hydrolases"/>
    <property type="match status" value="1"/>
</dbReference>
<evidence type="ECO:0000259" key="18">
    <source>
        <dbReference type="Pfam" id="PF13614"/>
    </source>
</evidence>
<dbReference type="EMBL" id="JBHLWK010000015">
    <property type="protein sequence ID" value="MFC0205273.1"/>
    <property type="molecule type" value="Genomic_DNA"/>
</dbReference>
<accession>A0ABV6CY08</accession>
<dbReference type="InterPro" id="IPR050445">
    <property type="entry name" value="Bact_polysacc_biosynth/exp"/>
</dbReference>
<evidence type="ECO:0000313" key="19">
    <source>
        <dbReference type="EMBL" id="MFC0205273.1"/>
    </source>
</evidence>
<evidence type="ECO:0000313" key="20">
    <source>
        <dbReference type="Proteomes" id="UP001589798"/>
    </source>
</evidence>
<evidence type="ECO:0000256" key="5">
    <source>
        <dbReference type="ARBA" id="ARBA00022475"/>
    </source>
</evidence>
<keyword evidence="11" id="KW-0067">ATP-binding</keyword>
<evidence type="ECO:0000256" key="4">
    <source>
        <dbReference type="ARBA" id="ARBA00011903"/>
    </source>
</evidence>
<name>A0ABV6CY08_9SPHN</name>
<evidence type="ECO:0000256" key="15">
    <source>
        <dbReference type="ARBA" id="ARBA00051245"/>
    </source>
</evidence>
<evidence type="ECO:0000256" key="14">
    <source>
        <dbReference type="ARBA" id="ARBA00023137"/>
    </source>
</evidence>
<keyword evidence="20" id="KW-1185">Reference proteome</keyword>
<dbReference type="InterPro" id="IPR025669">
    <property type="entry name" value="AAA_dom"/>
</dbReference>
<comment type="catalytic activity">
    <reaction evidence="15">
        <text>L-tyrosyl-[protein] + ATP = O-phospho-L-tyrosyl-[protein] + ADP + H(+)</text>
        <dbReference type="Rhea" id="RHEA:10596"/>
        <dbReference type="Rhea" id="RHEA-COMP:10136"/>
        <dbReference type="Rhea" id="RHEA-COMP:20101"/>
        <dbReference type="ChEBI" id="CHEBI:15378"/>
        <dbReference type="ChEBI" id="CHEBI:30616"/>
        <dbReference type="ChEBI" id="CHEBI:46858"/>
        <dbReference type="ChEBI" id="CHEBI:61978"/>
        <dbReference type="ChEBI" id="CHEBI:456216"/>
        <dbReference type="EC" id="2.7.10.2"/>
    </reaction>
</comment>
<dbReference type="InterPro" id="IPR027417">
    <property type="entry name" value="P-loop_NTPase"/>
</dbReference>
<keyword evidence="14" id="KW-0829">Tyrosine-protein kinase</keyword>
<dbReference type="PANTHER" id="PTHR32309">
    <property type="entry name" value="TYROSINE-PROTEIN KINASE"/>
    <property type="match status" value="1"/>
</dbReference>
<proteinExistence type="inferred from homology"/>
<dbReference type="Pfam" id="PF02706">
    <property type="entry name" value="Wzz"/>
    <property type="match status" value="1"/>
</dbReference>
<keyword evidence="9" id="KW-0547">Nucleotide-binding</keyword>
<evidence type="ECO:0000256" key="6">
    <source>
        <dbReference type="ARBA" id="ARBA00022519"/>
    </source>
</evidence>
<comment type="subcellular location">
    <subcellularLocation>
        <location evidence="1">Cell inner membrane</location>
        <topology evidence="1">Multi-pass membrane protein</topology>
    </subcellularLocation>
</comment>
<keyword evidence="8 16" id="KW-0812">Transmembrane</keyword>
<comment type="similarity">
    <text evidence="2">Belongs to the CpsD/CapB family.</text>
</comment>
<reference evidence="19 20" key="1">
    <citation type="submission" date="2024-09" db="EMBL/GenBank/DDBJ databases">
        <authorList>
            <person name="Sun Q."/>
            <person name="Mori K."/>
        </authorList>
    </citation>
    <scope>NUCLEOTIDE SEQUENCE [LARGE SCALE GENOMIC DNA]</scope>
    <source>
        <strain evidence="19 20">CCM 7706</strain>
    </source>
</reference>
<evidence type="ECO:0000256" key="9">
    <source>
        <dbReference type="ARBA" id="ARBA00022741"/>
    </source>
</evidence>
<evidence type="ECO:0000256" key="2">
    <source>
        <dbReference type="ARBA" id="ARBA00007316"/>
    </source>
</evidence>